<feature type="transmembrane region" description="Helical" evidence="2">
    <location>
        <begin position="179"/>
        <end position="203"/>
    </location>
</feature>
<proteinExistence type="predicted"/>
<organism evidence="3 4">
    <name type="scientific">Micrococcus terreus</name>
    <dbReference type="NCBI Taxonomy" id="574650"/>
    <lineage>
        <taxon>Bacteria</taxon>
        <taxon>Bacillati</taxon>
        <taxon>Actinomycetota</taxon>
        <taxon>Actinomycetes</taxon>
        <taxon>Micrococcales</taxon>
        <taxon>Micrococcaceae</taxon>
        <taxon>Micrococcus</taxon>
    </lineage>
</organism>
<dbReference type="EMBL" id="FPCG01000002">
    <property type="protein sequence ID" value="SFV21191.1"/>
    <property type="molecule type" value="Genomic_DNA"/>
</dbReference>
<dbReference type="RefSeq" id="WP_091694636.1">
    <property type="nucleotide sequence ID" value="NZ_FPCG01000002.1"/>
</dbReference>
<accession>A0A1I7MGZ2</accession>
<dbReference type="OrthoDB" id="3265533at2"/>
<protein>
    <submittedName>
        <fullName evidence="3">Uncharacterized protein</fullName>
    </submittedName>
</protein>
<feature type="transmembrane region" description="Helical" evidence="2">
    <location>
        <begin position="241"/>
        <end position="261"/>
    </location>
</feature>
<dbReference type="STRING" id="574650.SAMN04487966_102230"/>
<keyword evidence="2" id="KW-0472">Membrane</keyword>
<name>A0A1I7MGZ2_9MICC</name>
<keyword evidence="2" id="KW-1133">Transmembrane helix</keyword>
<sequence>MRIVSGLLALLLGLAALLGGIGLQTIWTPPLTLTAEVGDDPTEAPLTVITGEFAEIDEDPVEYTLTGDGDYTVMLGRERDIQAWIGDAAHNTVKGIQTDVPEGEQPHVIVDHAEGEMEVPNPVDSDLWIETHEASGTLEQRWTLPEEDQTALLIAVDGTAPAPTDVTVTWTNRVGDSPWIVPLLVIGPLLILIGLGLLLWAWLRSRRGGRPAATQAADPGQSGRAGATSDRQSSSTARRMGAGAAVGVLVLGSSVLAPATASPSPESASPSSGDQTEEFIPVVVDQQLERILGMVAGGMSRGDEARDAEALTTRIGGSARTMRELHYRNKGFDDSLVGPAPIAASPILAAAATEAPGFPRSIIAVTEGEQNETPQVLLMQQNGPRQQYQARFAVPMTPGSDLSGMQLDQPGVEILELDQAEGLAMSPQQAVDGTAAVLTDSDHTFKDKLVSNSYVQAIQDYQENLSRTARDATIRLNRSVATDQSQAIRLPDGSALVFANVFANVNSSPKERGGTVIASELAQKVAGESSNETTTALYMRFYETMVIHIPRESATGEDARVSLIGFEDELYRVSYGD</sequence>
<evidence type="ECO:0000313" key="3">
    <source>
        <dbReference type="EMBL" id="SFV21191.1"/>
    </source>
</evidence>
<evidence type="ECO:0000313" key="4">
    <source>
        <dbReference type="Proteomes" id="UP000198881"/>
    </source>
</evidence>
<keyword evidence="2" id="KW-0812">Transmembrane</keyword>
<reference evidence="3 4" key="1">
    <citation type="submission" date="2016-10" db="EMBL/GenBank/DDBJ databases">
        <authorList>
            <person name="de Groot N.N."/>
        </authorList>
    </citation>
    <scope>NUCLEOTIDE SEQUENCE [LARGE SCALE GENOMIC DNA]</scope>
    <source>
        <strain evidence="3 4">CGMCC 1.7054</strain>
    </source>
</reference>
<feature type="region of interest" description="Disordered" evidence="1">
    <location>
        <begin position="211"/>
        <end position="238"/>
    </location>
</feature>
<dbReference type="AlphaFoldDB" id="A0A1I7MGZ2"/>
<keyword evidence="4" id="KW-1185">Reference proteome</keyword>
<evidence type="ECO:0000256" key="2">
    <source>
        <dbReference type="SAM" id="Phobius"/>
    </source>
</evidence>
<dbReference type="Proteomes" id="UP000198881">
    <property type="component" value="Unassembled WGS sequence"/>
</dbReference>
<gene>
    <name evidence="3" type="ORF">SAMN04487966_102230</name>
</gene>
<evidence type="ECO:0000256" key="1">
    <source>
        <dbReference type="SAM" id="MobiDB-lite"/>
    </source>
</evidence>